<accession>A0A1G8MQB1</accession>
<dbReference type="Proteomes" id="UP000199093">
    <property type="component" value="Unassembled WGS sequence"/>
</dbReference>
<dbReference type="STRING" id="555512.SAMN04487993_1008170"/>
<reference evidence="2 3" key="1">
    <citation type="submission" date="2016-10" db="EMBL/GenBank/DDBJ databases">
        <authorList>
            <person name="de Groot N.N."/>
        </authorList>
    </citation>
    <scope>NUCLEOTIDE SEQUENCE [LARGE SCALE GENOMIC DNA]</scope>
    <source>
        <strain evidence="2 3">DSM 26424</strain>
    </source>
</reference>
<evidence type="ECO:0000313" key="2">
    <source>
        <dbReference type="EMBL" id="SDI69490.1"/>
    </source>
</evidence>
<organism evidence="2 3">
    <name type="scientific">Salipiger marinus</name>
    <dbReference type="NCBI Taxonomy" id="555512"/>
    <lineage>
        <taxon>Bacteria</taxon>
        <taxon>Pseudomonadati</taxon>
        <taxon>Pseudomonadota</taxon>
        <taxon>Alphaproteobacteria</taxon>
        <taxon>Rhodobacterales</taxon>
        <taxon>Roseobacteraceae</taxon>
        <taxon>Salipiger</taxon>
    </lineage>
</organism>
<dbReference type="EMBL" id="FNEJ01000008">
    <property type="protein sequence ID" value="SDI69490.1"/>
    <property type="molecule type" value="Genomic_DNA"/>
</dbReference>
<proteinExistence type="predicted"/>
<gene>
    <name evidence="2" type="ORF">SAMN04487993_1008170</name>
</gene>
<evidence type="ECO:0000256" key="1">
    <source>
        <dbReference type="SAM" id="MobiDB-lite"/>
    </source>
</evidence>
<sequence>MRAPFSIVASGVTLRPASGGDIWGQKKQLPTPFRLLLTGSIPGVRPEAEGAEPPAHFSRRAEDQTA</sequence>
<dbReference type="AlphaFoldDB" id="A0A1G8MQB1"/>
<keyword evidence="3" id="KW-1185">Reference proteome</keyword>
<evidence type="ECO:0000313" key="3">
    <source>
        <dbReference type="Proteomes" id="UP000199093"/>
    </source>
</evidence>
<feature type="region of interest" description="Disordered" evidence="1">
    <location>
        <begin position="44"/>
        <end position="66"/>
    </location>
</feature>
<name>A0A1G8MQB1_9RHOB</name>
<protein>
    <submittedName>
        <fullName evidence="2">Uncharacterized protein</fullName>
    </submittedName>
</protein>